<dbReference type="PANTHER" id="PTHR21512">
    <property type="entry name" value="TRAFFICKING PROTEIN PARTICLE COMPLEX SUBUNIT 9"/>
    <property type="match status" value="1"/>
</dbReference>
<dbReference type="Pfam" id="PF26280">
    <property type="entry name" value="Ig_TRAPPC9-Trs120_2nd"/>
    <property type="match status" value="1"/>
</dbReference>
<dbReference type="Pfam" id="PF26251">
    <property type="entry name" value="TPR_TRAPPC9-Trs120"/>
    <property type="match status" value="1"/>
</dbReference>
<dbReference type="InterPro" id="IPR058567">
    <property type="entry name" value="Ig_TRAPPC9_Trs120_3rd"/>
</dbReference>
<keyword evidence="2" id="KW-0333">Golgi apparatus</keyword>
<evidence type="ECO:0008006" key="11">
    <source>
        <dbReference type="Google" id="ProtNLM"/>
    </source>
</evidence>
<reference evidence="9 10" key="1">
    <citation type="submission" date="2015-01" db="EMBL/GenBank/DDBJ databases">
        <title>The Genome Sequence of Exophiala mesophila CBS40295.</title>
        <authorList>
            <consortium name="The Broad Institute Genomics Platform"/>
            <person name="Cuomo C."/>
            <person name="de Hoog S."/>
            <person name="Gorbushina A."/>
            <person name="Stielow B."/>
            <person name="Teixiera M."/>
            <person name="Abouelleil A."/>
            <person name="Chapman S.B."/>
            <person name="Priest M."/>
            <person name="Young S.K."/>
            <person name="Wortman J."/>
            <person name="Nusbaum C."/>
            <person name="Birren B."/>
        </authorList>
    </citation>
    <scope>NUCLEOTIDE SEQUENCE [LARGE SCALE GENOMIC DNA]</scope>
    <source>
        <strain evidence="9 10">CBS 40295</strain>
    </source>
</reference>
<feature type="domain" description="Trs120/TRAPPC9 first Ig-like" evidence="6">
    <location>
        <begin position="642"/>
        <end position="833"/>
    </location>
</feature>
<proteinExistence type="predicted"/>
<gene>
    <name evidence="9" type="ORF">PV10_06035</name>
</gene>
<dbReference type="InterPro" id="IPR013935">
    <property type="entry name" value="Trs120_TRAPPC9"/>
</dbReference>
<name>A0A0D1ZXJ7_EXOME</name>
<dbReference type="Pfam" id="PF08626">
    <property type="entry name" value="TRAPPC9-Trs120"/>
    <property type="match status" value="1"/>
</dbReference>
<accession>A0A0D1ZXJ7</accession>
<feature type="domain" description="Trs120/TRAPPC9 third Ig-like" evidence="7">
    <location>
        <begin position="987"/>
        <end position="1178"/>
    </location>
</feature>
<dbReference type="GeneID" id="27323880"/>
<evidence type="ECO:0000256" key="3">
    <source>
        <dbReference type="SAM" id="MobiDB-lite"/>
    </source>
</evidence>
<evidence type="ECO:0000256" key="2">
    <source>
        <dbReference type="ARBA" id="ARBA00023034"/>
    </source>
</evidence>
<dbReference type="InterPro" id="IPR058568">
    <property type="entry name" value="Ig_TRAPPC9_Trs120_4th"/>
</dbReference>
<dbReference type="VEuPathDB" id="FungiDB:PV10_06035"/>
<dbReference type="OMA" id="EHSRDRM"/>
<dbReference type="PANTHER" id="PTHR21512:SF5">
    <property type="entry name" value="TRAFFICKING PROTEIN PARTICLE COMPLEX SUBUNIT 9"/>
    <property type="match status" value="1"/>
</dbReference>
<dbReference type="InterPro" id="IPR058563">
    <property type="entry name" value="Trs120_TRAPPC9_N"/>
</dbReference>
<keyword evidence="10" id="KW-1185">Reference proteome</keyword>
<feature type="region of interest" description="Disordered" evidence="3">
    <location>
        <begin position="205"/>
        <end position="230"/>
    </location>
</feature>
<evidence type="ECO:0000259" key="5">
    <source>
        <dbReference type="Pfam" id="PF26251"/>
    </source>
</evidence>
<evidence type="ECO:0000259" key="7">
    <source>
        <dbReference type="Pfam" id="PF26282"/>
    </source>
</evidence>
<comment type="subcellular location">
    <subcellularLocation>
        <location evidence="1">Golgi apparatus</location>
    </subcellularLocation>
</comment>
<feature type="domain" description="Trs120/TRAPPC9 N-terminal" evidence="4">
    <location>
        <begin position="6"/>
        <end position="303"/>
    </location>
</feature>
<dbReference type="InterPro" id="IPR058565">
    <property type="entry name" value="Ig_TRAPPC9_Trs120_1st"/>
</dbReference>
<evidence type="ECO:0000313" key="10">
    <source>
        <dbReference type="Proteomes" id="UP000054302"/>
    </source>
</evidence>
<dbReference type="InterPro" id="IPR058564">
    <property type="entry name" value="TPR_TRAPPC9_Trs120"/>
</dbReference>
<evidence type="ECO:0000259" key="4">
    <source>
        <dbReference type="Pfam" id="PF08626"/>
    </source>
</evidence>
<protein>
    <recommendedName>
        <fullName evidence="11">Hypercellular protein HypA</fullName>
    </recommendedName>
</protein>
<evidence type="ECO:0000313" key="9">
    <source>
        <dbReference type="EMBL" id="KIV91503.1"/>
    </source>
</evidence>
<dbReference type="Pfam" id="PF26282">
    <property type="entry name" value="Ig_TRAPPC9-Trs120_3rd"/>
    <property type="match status" value="1"/>
</dbReference>
<organism evidence="9 10">
    <name type="scientific">Exophiala mesophila</name>
    <name type="common">Black yeast-like fungus</name>
    <dbReference type="NCBI Taxonomy" id="212818"/>
    <lineage>
        <taxon>Eukaryota</taxon>
        <taxon>Fungi</taxon>
        <taxon>Dikarya</taxon>
        <taxon>Ascomycota</taxon>
        <taxon>Pezizomycotina</taxon>
        <taxon>Eurotiomycetes</taxon>
        <taxon>Chaetothyriomycetidae</taxon>
        <taxon>Chaetothyriales</taxon>
        <taxon>Herpotrichiellaceae</taxon>
        <taxon>Exophiala</taxon>
    </lineage>
</organism>
<sequence>MGYNPFLPTADLRINVLCIPAGPVTPDRFQEFIKLLQSVAVVQPTDLVPGNAVEGPIFLDITATQDGRRADMFPLEPNGRPQILLGLIDHQRLGSHDDRNGVSDKAEPPSIVSVQSQFQELQIQSAAQLVSQLVLCHNGSPAQPDSGALLLDIDNGKESALKVVNDIIHRWNDAVSAFIDDYRDKPISMVPIGSSQAFPRVSRTPVPNDGALTPVSSKAPSPLPTVVETAPQSSTSKGRFYIIQGMLKLQSGQRLDALKSLSEGATLAIENQDHLWHGKALECLLVSMLCLSWAEIPYTIPKACRSLPNRNGMFGSDAAANAGTSLKPLASLIPPLIETILELYGKVSNLDLGGSLQDLLRESRVRLVNLLVAIRSIGCVLNTQTLERLIVGDDAAQDASSMDGEHVSVSKAGLANTLIETLQTSQASNNSWHYTSLLVAVASSLSKLGLERKSSFYLKQLMQTFVPKLIEARKVGAAEAGVHPAAGLPPLSNALQGIIPEMVVGTRTMLSVAASAYGVPLPSVPVIRPLIPAELALVHANLSSWAAEHATGDVLLKIEMLRVCIGVCEALPDIPASLHFASNILRAAKQNITMPVSSPPRAPIIPIEEQANLAENMKRAISAASRFGHSGCLAEYWDDFMVRDVQIFEQASISNLIPHKPGDLSVRASRFADPVRDPFIYNPFSTNKSVASAPVLVAGELAAFAVSLQNPLEIEVDIEEICLITKGVSFEPSRHSVVLGPFSTQIFHLNGRPIADGDLEIIGCRAKIRNCYQQEFFIFRSDWTLPVSMKQKAGGFRRIKTRTKTTGDGIDGSESLDKASLPAPNSLKLQVVGRQPRLTMSSSTLESPTIMLLEGESRSFVLGLTNESDDVSADLVLMTTDDSVTTRLKEALLNKDLSPSEQYEIQSQLATRPAIFIKREDRPPSNLKLAPKQSTSYTIQIVGRPGLANAAVYADFAYLGVPSSEVKQTFYTRQIRYPINVTVNASIEIPRCSFLPIQSDFGWSSAHSDTEIQGSANGCTGASNLGSWLKAQPSASDFCMLSIDLRNVWPQPLEITIEARQQAASNLTLEDAQRGDLYATHETLQPGLVTRVILLVHRLFISDPYTPIPNLDKQKQFVVSTSKLSPEAEAATRECFWYREELLKCLTGTWTEPTSGRKGEIDLRKGIRLSPRMVDVLRLDHVEIDYTLTPVESPSEESSTERDQVMKQVGKSHFILPAEKFATLKVKVHNRTTETLRLLLRLQPALRNQPHNIALDLSKRFAWSGVLQSALHPSIEPNGVGEAELGIIALVAGDYEINASVEEIKGRHRSNSKTPNGQYPDPGRRIWHARSPFQLDATDPLPKSRSNP</sequence>
<feature type="domain" description="Trs120/TRAPPC9 TPR region" evidence="5">
    <location>
        <begin position="329"/>
        <end position="626"/>
    </location>
</feature>
<dbReference type="EMBL" id="KN847523">
    <property type="protein sequence ID" value="KIV91503.1"/>
    <property type="molecule type" value="Genomic_DNA"/>
</dbReference>
<evidence type="ECO:0000259" key="8">
    <source>
        <dbReference type="Pfam" id="PF26283"/>
    </source>
</evidence>
<dbReference type="GO" id="GO:0005802">
    <property type="term" value="C:trans-Golgi network"/>
    <property type="evidence" value="ECO:0007669"/>
    <property type="project" value="TreeGrafter"/>
</dbReference>
<dbReference type="Pfam" id="PF26283">
    <property type="entry name" value="Ig_TRAPPC9-Trs120_4th"/>
    <property type="match status" value="1"/>
</dbReference>
<dbReference type="OrthoDB" id="27962at2759"/>
<dbReference type="RefSeq" id="XP_016223077.1">
    <property type="nucleotide sequence ID" value="XM_016370784.1"/>
</dbReference>
<dbReference type="Pfam" id="PF26254">
    <property type="entry name" value="Ig_TRAPPC9-Trs120_1st"/>
    <property type="match status" value="1"/>
</dbReference>
<dbReference type="STRING" id="212818.A0A0D1ZXJ7"/>
<dbReference type="HOGENOM" id="CLU_002231_0_0_1"/>
<evidence type="ECO:0000259" key="6">
    <source>
        <dbReference type="Pfam" id="PF26254"/>
    </source>
</evidence>
<dbReference type="Proteomes" id="UP000054302">
    <property type="component" value="Unassembled WGS sequence"/>
</dbReference>
<feature type="region of interest" description="Disordered" evidence="3">
    <location>
        <begin position="1306"/>
        <end position="1348"/>
    </location>
</feature>
<evidence type="ECO:0000256" key="1">
    <source>
        <dbReference type="ARBA" id="ARBA00004555"/>
    </source>
</evidence>
<feature type="domain" description="Trs120/TRAPPC9 fourth Ig-like" evidence="8">
    <location>
        <begin position="1199"/>
        <end position="1337"/>
    </location>
</feature>